<dbReference type="InterPro" id="IPR004211">
    <property type="entry name" value="Endonuclease_7"/>
</dbReference>
<sequence length="159" mass="18104">MLEVKVCSCCKVEKPLSEFGKDASKRDGLNSCCKRCRVNKNKEYRKANPERVIGVRRKYYKANSEKMREDSLKYKYKITLTEYNSMFAQQGGVCKICGMKETAIGHYSGEVKRLAVDHCHSTGVVRGLLCSRCNTAIGKMHDSPELLRKAADYIESFRT</sequence>
<gene>
    <name evidence="1" type="ORF">Arno18_110</name>
</gene>
<evidence type="ECO:0000313" key="1">
    <source>
        <dbReference type="EMBL" id="AZV02296.1"/>
    </source>
</evidence>
<dbReference type="SUPFAM" id="SSF54060">
    <property type="entry name" value="His-Me finger endonucleases"/>
    <property type="match status" value="1"/>
</dbReference>
<keyword evidence="2" id="KW-1185">Reference proteome</keyword>
<dbReference type="Pfam" id="PF02945">
    <property type="entry name" value="Endonuclease_7"/>
    <property type="match status" value="1"/>
</dbReference>
<accession>A0A678ZZK7</accession>
<dbReference type="EMBL" id="MK290738">
    <property type="protein sequence ID" value="AZV02296.1"/>
    <property type="molecule type" value="Genomic_DNA"/>
</dbReference>
<evidence type="ECO:0000313" key="2">
    <source>
        <dbReference type="Proteomes" id="UP000434907"/>
    </source>
</evidence>
<dbReference type="InterPro" id="IPR044925">
    <property type="entry name" value="His-Me_finger_sf"/>
</dbReference>
<dbReference type="InterPro" id="IPR038563">
    <property type="entry name" value="Endonuclease_7_sf"/>
</dbReference>
<dbReference type="Gene3D" id="3.40.1800.10">
    <property type="entry name" value="His-Me finger endonucleases"/>
    <property type="match status" value="1"/>
</dbReference>
<dbReference type="Proteomes" id="UP000434907">
    <property type="component" value="Segment"/>
</dbReference>
<keyword evidence="1" id="KW-0255">Endonuclease</keyword>
<name>A0A678ZZK7_9CAUD</name>
<reference evidence="1 2" key="1">
    <citation type="submission" date="2018-12" db="EMBL/GenBank/DDBJ databases">
        <authorList>
            <person name="Shneider M.M."/>
            <person name="Kabilov M.R."/>
            <person name="Miroshnikov K.A."/>
        </authorList>
    </citation>
    <scope>NUCLEOTIDE SEQUENCE [LARGE SCALE GENOMIC DNA]</scope>
</reference>
<dbReference type="GO" id="GO:0004519">
    <property type="term" value="F:endonuclease activity"/>
    <property type="evidence" value="ECO:0007669"/>
    <property type="project" value="UniProtKB-KW"/>
</dbReference>
<keyword evidence="1" id="KW-0378">Hydrolase</keyword>
<protein>
    <submittedName>
        <fullName evidence="1">Endonuclease VII</fullName>
    </submittedName>
</protein>
<proteinExistence type="predicted"/>
<organism evidence="1 2">
    <name type="scientific">Pectobacterium phage Arno18</name>
    <dbReference type="NCBI Taxonomy" id="2500578"/>
    <lineage>
        <taxon>Viruses</taxon>
        <taxon>Duplodnaviria</taxon>
        <taxon>Heunggongvirae</taxon>
        <taxon>Uroviricota</taxon>
        <taxon>Caudoviricetes</taxon>
        <taxon>Andersonviridae</taxon>
        <taxon>Andersonviridae incertae sedis</taxon>
        <taxon>Arnovirus</taxon>
        <taxon>Arnovirus arno18</taxon>
    </lineage>
</organism>
<keyword evidence="1" id="KW-0540">Nuclease</keyword>